<organism evidence="1 2">
    <name type="scientific">Drosophila gunungcola</name>
    <name type="common">fruit fly</name>
    <dbReference type="NCBI Taxonomy" id="103775"/>
    <lineage>
        <taxon>Eukaryota</taxon>
        <taxon>Metazoa</taxon>
        <taxon>Ecdysozoa</taxon>
        <taxon>Arthropoda</taxon>
        <taxon>Hexapoda</taxon>
        <taxon>Insecta</taxon>
        <taxon>Pterygota</taxon>
        <taxon>Neoptera</taxon>
        <taxon>Endopterygota</taxon>
        <taxon>Diptera</taxon>
        <taxon>Brachycera</taxon>
        <taxon>Muscomorpha</taxon>
        <taxon>Ephydroidea</taxon>
        <taxon>Drosophilidae</taxon>
        <taxon>Drosophila</taxon>
        <taxon>Sophophora</taxon>
    </lineage>
</organism>
<gene>
    <name evidence="1" type="ORF">M5D96_014122</name>
</gene>
<comment type="caution">
    <text evidence="1">The sequence shown here is derived from an EMBL/GenBank/DDBJ whole genome shotgun (WGS) entry which is preliminary data.</text>
</comment>
<keyword evidence="2" id="KW-1185">Reference proteome</keyword>
<reference evidence="1" key="1">
    <citation type="journal article" date="2023" name="Genome Biol. Evol.">
        <title>Long-read-based Genome Assembly of Drosophila gunungcola Reveals Fewer Chemosensory Genes in Flower-breeding Species.</title>
        <authorList>
            <person name="Negi A."/>
            <person name="Liao B.Y."/>
            <person name="Yeh S.D."/>
        </authorList>
    </citation>
    <scope>NUCLEOTIDE SEQUENCE</scope>
    <source>
        <strain evidence="1">Sukarami</strain>
    </source>
</reference>
<name>A0A9Q0BHN7_9MUSC</name>
<evidence type="ECO:0000313" key="2">
    <source>
        <dbReference type="Proteomes" id="UP001059596"/>
    </source>
</evidence>
<proteinExistence type="predicted"/>
<dbReference type="EMBL" id="JAMKOV010000188">
    <property type="protein sequence ID" value="KAI8033122.1"/>
    <property type="molecule type" value="Genomic_DNA"/>
</dbReference>
<sequence length="31" mass="3836">MQCIYYFPPFNVPKYYNTCNQRAINITTREF</sequence>
<dbReference type="Proteomes" id="UP001059596">
    <property type="component" value="Unassembled WGS sequence"/>
</dbReference>
<evidence type="ECO:0000313" key="1">
    <source>
        <dbReference type="EMBL" id="KAI8033122.1"/>
    </source>
</evidence>
<accession>A0A9Q0BHN7</accession>
<dbReference type="AlphaFoldDB" id="A0A9Q0BHN7"/>
<protein>
    <submittedName>
        <fullName evidence="1">Uncharacterized protein</fullName>
    </submittedName>
</protein>